<comment type="caution">
    <text evidence="1">The sequence shown here is derived from an EMBL/GenBank/DDBJ whole genome shotgun (WGS) entry which is preliminary data.</text>
</comment>
<accession>A0A2P5EHB6</accession>
<sequence>METGVEELRREFDFSRGLLLSGHGSSWLAGMWHVITVKNCNATAAQLKFESKCGTL</sequence>
<dbReference type="AlphaFoldDB" id="A0A2P5EHB6"/>
<dbReference type="InParanoid" id="A0A2P5EHB6"/>
<dbReference type="EMBL" id="JXTC01000155">
    <property type="protein sequence ID" value="PON84922.1"/>
    <property type="molecule type" value="Genomic_DNA"/>
</dbReference>
<name>A0A2P5EHB6_TREOI</name>
<dbReference type="Proteomes" id="UP000237000">
    <property type="component" value="Unassembled WGS sequence"/>
</dbReference>
<reference evidence="2" key="1">
    <citation type="submission" date="2016-06" db="EMBL/GenBank/DDBJ databases">
        <title>Parallel loss of symbiosis genes in relatives of nitrogen-fixing non-legume Parasponia.</title>
        <authorList>
            <person name="Van Velzen R."/>
            <person name="Holmer R."/>
            <person name="Bu F."/>
            <person name="Rutten L."/>
            <person name="Van Zeijl A."/>
            <person name="Liu W."/>
            <person name="Santuari L."/>
            <person name="Cao Q."/>
            <person name="Sharma T."/>
            <person name="Shen D."/>
            <person name="Roswanjaya Y."/>
            <person name="Wardhani T."/>
            <person name="Kalhor M.S."/>
            <person name="Jansen J."/>
            <person name="Van den Hoogen J."/>
            <person name="Gungor B."/>
            <person name="Hartog M."/>
            <person name="Hontelez J."/>
            <person name="Verver J."/>
            <person name="Yang W.-C."/>
            <person name="Schijlen E."/>
            <person name="Repin R."/>
            <person name="Schilthuizen M."/>
            <person name="Schranz E."/>
            <person name="Heidstra R."/>
            <person name="Miyata K."/>
            <person name="Fedorova E."/>
            <person name="Kohlen W."/>
            <person name="Bisseling T."/>
            <person name="Smit S."/>
            <person name="Geurts R."/>
        </authorList>
    </citation>
    <scope>NUCLEOTIDE SEQUENCE [LARGE SCALE GENOMIC DNA]</scope>
    <source>
        <strain evidence="2">cv. RG33-2</strain>
    </source>
</reference>
<organism evidence="1 2">
    <name type="scientific">Trema orientale</name>
    <name type="common">Charcoal tree</name>
    <name type="synonym">Celtis orientalis</name>
    <dbReference type="NCBI Taxonomy" id="63057"/>
    <lineage>
        <taxon>Eukaryota</taxon>
        <taxon>Viridiplantae</taxon>
        <taxon>Streptophyta</taxon>
        <taxon>Embryophyta</taxon>
        <taxon>Tracheophyta</taxon>
        <taxon>Spermatophyta</taxon>
        <taxon>Magnoliopsida</taxon>
        <taxon>eudicotyledons</taxon>
        <taxon>Gunneridae</taxon>
        <taxon>Pentapetalae</taxon>
        <taxon>rosids</taxon>
        <taxon>fabids</taxon>
        <taxon>Rosales</taxon>
        <taxon>Cannabaceae</taxon>
        <taxon>Trema</taxon>
    </lineage>
</organism>
<protein>
    <submittedName>
        <fullName evidence="1">Uncharacterized protein</fullName>
    </submittedName>
</protein>
<evidence type="ECO:0000313" key="2">
    <source>
        <dbReference type="Proteomes" id="UP000237000"/>
    </source>
</evidence>
<evidence type="ECO:0000313" key="1">
    <source>
        <dbReference type="EMBL" id="PON84922.1"/>
    </source>
</evidence>
<proteinExistence type="predicted"/>
<gene>
    <name evidence="1" type="ORF">TorRG33x02_193200</name>
</gene>
<keyword evidence="2" id="KW-1185">Reference proteome</keyword>